<evidence type="ECO:0000256" key="1">
    <source>
        <dbReference type="SAM" id="MobiDB-lite"/>
    </source>
</evidence>
<proteinExistence type="predicted"/>
<protein>
    <submittedName>
        <fullName evidence="2">Uncharacterized protein</fullName>
    </submittedName>
</protein>
<dbReference type="AlphaFoldDB" id="A0AAV3IFW2"/>
<comment type="caution">
    <text evidence="2">The sequence shown here is derived from an EMBL/GenBank/DDBJ whole genome shotgun (WGS) entry which is preliminary data.</text>
</comment>
<dbReference type="Proteomes" id="UP000012012">
    <property type="component" value="Unassembled WGS sequence"/>
</dbReference>
<reference evidence="2 3" key="1">
    <citation type="submission" date="2012-11" db="EMBL/GenBank/DDBJ databases">
        <authorList>
            <person name="Weinstock G."/>
            <person name="Sodergren E."/>
            <person name="Lobos E.A."/>
            <person name="Fulton L."/>
            <person name="Fulton R."/>
            <person name="Courtney L."/>
            <person name="Fronick C."/>
            <person name="O'Laughlin M."/>
            <person name="Godfrey J."/>
            <person name="Wilson R.M."/>
            <person name="Miner T."/>
            <person name="Farmer C."/>
            <person name="Delehaunty K."/>
            <person name="Cordes M."/>
            <person name="Minx P."/>
            <person name="Tomlinson C."/>
            <person name="Chen J."/>
            <person name="Wollam A."/>
            <person name="Pepin K.H."/>
            <person name="Bhonagiri V."/>
            <person name="Zhang X."/>
            <person name="Suruliraj S."/>
            <person name="Antonio M."/>
            <person name="Secka O."/>
            <person name="Thomas J."/>
            <person name="Warren W."/>
            <person name="Mitreva M."/>
            <person name="Mardis E.R."/>
            <person name="Wilson R.K."/>
        </authorList>
    </citation>
    <scope>NUCLEOTIDE SEQUENCE [LARGE SCALE GENOMIC DNA]</scope>
    <source>
        <strain evidence="2 3">GAM120Ai</strain>
    </source>
</reference>
<feature type="region of interest" description="Disordered" evidence="1">
    <location>
        <begin position="33"/>
        <end position="53"/>
    </location>
</feature>
<gene>
    <name evidence="2" type="ORF">HMPREF1401_00532</name>
</gene>
<organism evidence="2 3">
    <name type="scientific">Helicobacter pylori GAM120Ai</name>
    <dbReference type="NCBI Taxonomy" id="1159029"/>
    <lineage>
        <taxon>Bacteria</taxon>
        <taxon>Pseudomonadati</taxon>
        <taxon>Campylobacterota</taxon>
        <taxon>Epsilonproteobacteria</taxon>
        <taxon>Campylobacterales</taxon>
        <taxon>Helicobacteraceae</taxon>
        <taxon>Helicobacter</taxon>
    </lineage>
</organism>
<evidence type="ECO:0000313" key="2">
    <source>
        <dbReference type="EMBL" id="EMG96583.1"/>
    </source>
</evidence>
<name>A0AAV3IFW2_HELPX</name>
<dbReference type="EMBL" id="APDF01000017">
    <property type="protein sequence ID" value="EMG96583.1"/>
    <property type="molecule type" value="Genomic_DNA"/>
</dbReference>
<accession>A0AAV3IFW2</accession>
<feature type="compositionally biased region" description="Basic and acidic residues" evidence="1">
    <location>
        <begin position="43"/>
        <end position="53"/>
    </location>
</feature>
<evidence type="ECO:0000313" key="3">
    <source>
        <dbReference type="Proteomes" id="UP000012012"/>
    </source>
</evidence>
<sequence length="53" mass="5816">MAAKSEVGTMIMTELKWIMCNGLPSSKISPNEIEATANTKPSMVDRSKTYPLI</sequence>